<name>A0ABX7XMY7_9BACT</name>
<feature type="transmembrane region" description="Helical" evidence="6">
    <location>
        <begin position="188"/>
        <end position="209"/>
    </location>
</feature>
<sequence>MSSKSDNNKRIAKNTLLLYIRMGVMMAINLYTSRVILNALGVVDYGLFNVVGGLVIMFSVLSKSLTNSISRYLTFELGKGETIRLKEMFSSALVIQFILCVIILVFAETIGLWFLNAKMTIPIERASAVQWVYQIAILSFLIGLISVPFNAIIVAHERMSAFAYISVIDAFLKLIIAFLIYVSPMDKLVFYAFLILLETIFQNFIYWVYCKRNFIECSFRLKFNKGLVKEMANFAGWNFFGTLSSSLRLQGVDVVINIFFGPTVNAAKGIATSVNSAVNGFVTNMMMAVNPQIIKSYSSGDREYMMNLINQSARYSFYLLFLLALPVILNTDYILHLWLGFTPSYSVRFIQFVLLLTMIEALSNPLETGMMATGNIRNYQIIIGFLQILNLPLCYLMFKIGFGPEIVYIIACLITFVCLFVRWIMLKPYGFSVSAYIRNVLSNIFFVGLVALPIPIFFHLYLSRSFIGLFANILACVCFTCLSILFVGCTREERNFIFSRFKNKVLC</sequence>
<accession>A0ABX7XMY7</accession>
<comment type="subcellular location">
    <subcellularLocation>
        <location evidence="1">Cell membrane</location>
        <topology evidence="1">Multi-pass membrane protein</topology>
    </subcellularLocation>
</comment>
<dbReference type="Pfam" id="PF01943">
    <property type="entry name" value="Polysacc_synt"/>
    <property type="match status" value="1"/>
</dbReference>
<keyword evidence="2" id="KW-1003">Cell membrane</keyword>
<feature type="transmembrane region" description="Helical" evidence="6">
    <location>
        <begin position="406"/>
        <end position="424"/>
    </location>
</feature>
<keyword evidence="4 6" id="KW-1133">Transmembrane helix</keyword>
<feature type="transmembrane region" description="Helical" evidence="6">
    <location>
        <begin position="16"/>
        <end position="36"/>
    </location>
</feature>
<evidence type="ECO:0000313" key="8">
    <source>
        <dbReference type="Proteomes" id="UP000682195"/>
    </source>
</evidence>
<dbReference type="InterPro" id="IPR002797">
    <property type="entry name" value="Polysacc_synth"/>
</dbReference>
<feature type="transmembrane region" description="Helical" evidence="6">
    <location>
        <begin position="162"/>
        <end position="182"/>
    </location>
</feature>
<keyword evidence="5 6" id="KW-0472">Membrane</keyword>
<organism evidence="7 8">
    <name type="scientific">Prevotella melaninogenica</name>
    <dbReference type="NCBI Taxonomy" id="28132"/>
    <lineage>
        <taxon>Bacteria</taxon>
        <taxon>Pseudomonadati</taxon>
        <taxon>Bacteroidota</taxon>
        <taxon>Bacteroidia</taxon>
        <taxon>Bacteroidales</taxon>
        <taxon>Prevotellaceae</taxon>
        <taxon>Prevotella</taxon>
    </lineage>
</organism>
<evidence type="ECO:0000256" key="2">
    <source>
        <dbReference type="ARBA" id="ARBA00022475"/>
    </source>
</evidence>
<proteinExistence type="predicted"/>
<feature type="transmembrane region" description="Helical" evidence="6">
    <location>
        <begin position="345"/>
        <end position="366"/>
    </location>
</feature>
<feature type="transmembrane region" description="Helical" evidence="6">
    <location>
        <begin position="93"/>
        <end position="115"/>
    </location>
</feature>
<feature type="transmembrane region" description="Helical" evidence="6">
    <location>
        <begin position="315"/>
        <end position="339"/>
    </location>
</feature>
<evidence type="ECO:0000256" key="6">
    <source>
        <dbReference type="SAM" id="Phobius"/>
    </source>
</evidence>
<reference evidence="7 8" key="1">
    <citation type="submission" date="2021-03" db="EMBL/GenBank/DDBJ databases">
        <title>Human Oral Microbial Genomes.</title>
        <authorList>
            <person name="Johnston C.D."/>
            <person name="Chen T."/>
            <person name="Dewhirst F.E."/>
        </authorList>
    </citation>
    <scope>NUCLEOTIDE SEQUENCE [LARGE SCALE GENOMIC DNA]</scope>
    <source>
        <strain evidence="7 8">F0054</strain>
    </source>
</reference>
<evidence type="ECO:0000256" key="1">
    <source>
        <dbReference type="ARBA" id="ARBA00004651"/>
    </source>
</evidence>
<dbReference type="RefSeq" id="WP_211807126.1">
    <property type="nucleotide sequence ID" value="NZ_CP072361.1"/>
</dbReference>
<evidence type="ECO:0000256" key="5">
    <source>
        <dbReference type="ARBA" id="ARBA00023136"/>
    </source>
</evidence>
<evidence type="ECO:0000256" key="4">
    <source>
        <dbReference type="ARBA" id="ARBA00022989"/>
    </source>
</evidence>
<evidence type="ECO:0000313" key="7">
    <source>
        <dbReference type="EMBL" id="QUB75007.1"/>
    </source>
</evidence>
<evidence type="ECO:0000256" key="3">
    <source>
        <dbReference type="ARBA" id="ARBA00022692"/>
    </source>
</evidence>
<gene>
    <name evidence="7" type="ORF">J5A58_05555</name>
</gene>
<dbReference type="InterPro" id="IPR050833">
    <property type="entry name" value="Poly_Biosynth_Transport"/>
</dbReference>
<dbReference type="PANTHER" id="PTHR30250">
    <property type="entry name" value="PST FAMILY PREDICTED COLANIC ACID TRANSPORTER"/>
    <property type="match status" value="1"/>
</dbReference>
<feature type="transmembrane region" description="Helical" evidence="6">
    <location>
        <begin position="378"/>
        <end position="400"/>
    </location>
</feature>
<keyword evidence="3 6" id="KW-0812">Transmembrane</keyword>
<dbReference type="EMBL" id="CP072361">
    <property type="protein sequence ID" value="QUB75007.1"/>
    <property type="molecule type" value="Genomic_DNA"/>
</dbReference>
<protein>
    <submittedName>
        <fullName evidence="7">Oligosaccharide flippase family protein</fullName>
    </submittedName>
</protein>
<feature type="transmembrane region" description="Helical" evidence="6">
    <location>
        <begin position="436"/>
        <end position="460"/>
    </location>
</feature>
<feature type="transmembrane region" description="Helical" evidence="6">
    <location>
        <begin position="135"/>
        <end position="155"/>
    </location>
</feature>
<keyword evidence="8" id="KW-1185">Reference proteome</keyword>
<dbReference type="PANTHER" id="PTHR30250:SF26">
    <property type="entry name" value="PSMA PROTEIN"/>
    <property type="match status" value="1"/>
</dbReference>
<dbReference type="Proteomes" id="UP000682195">
    <property type="component" value="Chromosome 1"/>
</dbReference>
<feature type="transmembrane region" description="Helical" evidence="6">
    <location>
        <begin position="466"/>
        <end position="490"/>
    </location>
</feature>
<feature type="transmembrane region" description="Helical" evidence="6">
    <location>
        <begin position="42"/>
        <end position="61"/>
    </location>
</feature>